<keyword evidence="7" id="KW-0472">Membrane</keyword>
<dbReference type="InterPro" id="IPR018097">
    <property type="entry name" value="EGF_Ca-bd_CS"/>
</dbReference>
<dbReference type="InterPro" id="IPR009030">
    <property type="entry name" value="Growth_fac_rcpt_cys_sf"/>
</dbReference>
<name>A0A7S4HNL7_9STRA</name>
<dbReference type="SUPFAM" id="SSF57184">
    <property type="entry name" value="Growth factor receptor domain"/>
    <property type="match status" value="1"/>
</dbReference>
<dbReference type="Gene3D" id="2.10.25.10">
    <property type="entry name" value="Laminin"/>
    <property type="match status" value="4"/>
</dbReference>
<dbReference type="Pfam" id="PF12947">
    <property type="entry name" value="EGF_3"/>
    <property type="match status" value="3"/>
</dbReference>
<keyword evidence="7" id="KW-0812">Transmembrane</keyword>
<dbReference type="PROSITE" id="PS50026">
    <property type="entry name" value="EGF_3"/>
    <property type="match status" value="4"/>
</dbReference>
<dbReference type="PROSITE" id="PS00010">
    <property type="entry name" value="ASX_HYDROXYL"/>
    <property type="match status" value="4"/>
</dbReference>
<evidence type="ECO:0000256" key="5">
    <source>
        <dbReference type="PROSITE-ProRule" id="PRU00076"/>
    </source>
</evidence>
<evidence type="ECO:0000256" key="1">
    <source>
        <dbReference type="ARBA" id="ARBA00022536"/>
    </source>
</evidence>
<dbReference type="EMBL" id="HBKQ01003127">
    <property type="protein sequence ID" value="CAE2204612.1"/>
    <property type="molecule type" value="Transcribed_RNA"/>
</dbReference>
<dbReference type="AlphaFoldDB" id="A0A7S4HNL7"/>
<feature type="domain" description="EGF-like" evidence="8">
    <location>
        <begin position="97"/>
        <end position="139"/>
    </location>
</feature>
<evidence type="ECO:0000256" key="3">
    <source>
        <dbReference type="ARBA" id="ARBA00022737"/>
    </source>
</evidence>
<accession>A0A7S4HNL7</accession>
<dbReference type="SMART" id="SM00179">
    <property type="entry name" value="EGF_CA"/>
    <property type="match status" value="4"/>
</dbReference>
<comment type="caution">
    <text evidence="5">Lacks conserved residue(s) required for the propagation of feature annotation.</text>
</comment>
<dbReference type="InterPro" id="IPR050751">
    <property type="entry name" value="ECM_structural_protein"/>
</dbReference>
<evidence type="ECO:0000256" key="4">
    <source>
        <dbReference type="ARBA" id="ARBA00023157"/>
    </source>
</evidence>
<dbReference type="GO" id="GO:0005509">
    <property type="term" value="F:calcium ion binding"/>
    <property type="evidence" value="ECO:0007669"/>
    <property type="project" value="InterPro"/>
</dbReference>
<dbReference type="PANTHER" id="PTHR24034:SF204">
    <property type="entry name" value="ADHESION G PROTEIN-COUPLED RECEPTOR E1"/>
    <property type="match status" value="1"/>
</dbReference>
<feature type="region of interest" description="Disordered" evidence="6">
    <location>
        <begin position="48"/>
        <end position="104"/>
    </location>
</feature>
<dbReference type="PANTHER" id="PTHR24034">
    <property type="entry name" value="EGF-LIKE DOMAIN-CONTAINING PROTEIN"/>
    <property type="match status" value="1"/>
</dbReference>
<dbReference type="CDD" id="cd00054">
    <property type="entry name" value="EGF_CA"/>
    <property type="match status" value="3"/>
</dbReference>
<dbReference type="Pfam" id="PF07645">
    <property type="entry name" value="EGF_CA"/>
    <property type="match status" value="1"/>
</dbReference>
<sequence length="844" mass="88429">MDGGRDVDRVAPTPESEGVRPWWKYALAAAVVILVALAVTLGVVLGGRNGDNGGEERASAKALEGFPSNTNGGADGALGSDGSISPPPPKVDAGSSRPSQCAEEGGGEHCSDNADCTNQDGGFFCSCKQGYQGDGMTCIDFDECAGEGAGNNCSVNADCINQDGGFTCVCKYGYQGDGVICTDVDECAGEGDRNNCSVNADCTNQNGGYTCSCKHGYHGDGTTCTDFDECGGEGEGNNCSANADCINQDGGFSCSCQSGFFGNPYQNSCTPITVKLNSPSHGQFSQENSIHVEGQASTGPHDDVILTLNGAPVSVQNDGTFFTSISLDSFVIFNEIKAEVTHIPSGFNTRDRLVVIAGQSILLGGVVSESAGIRVTGRGLHILDDVIKKNVNFNLPDLLPTGTRLINSKCFQDACVPLIGCTCLIKGSVTVKSSGNDDYSIELAPNSVKVGLSQLRVDLKIDTNTIDCNLRITANTAMASGTYTLKPNPNDPALIDVGNIQDVNVQFSSFNDRFTDGLCDFITPVLDVLIGDVEELARKALEEFLKGDTVPSLIEGELEKLLEISDPIFADLGLVASTPFSEIAQDKAGITLAVDAIVSTLVNPKLPELNEALHIPQSFPVAPLSSGAMSTPGGAEYGIALVVCDSLFNRILAAFAQSGALDVELTDIPMGTLGDDPVPINAGLLGALLSPKFLELPPLLALKIQTEPTLSPALTGRMGEKGEIAEIFISHLVVDVASEDTLYVRIAIDMSLALDFEIDKTTLEIIPNINLQGTLQATLLDNPLGMNEGDLQNKLALFGNVLVPQLLGGIIPRFSLPAELLGVQLLPAEVSRVGDCVGFFVSTL</sequence>
<dbReference type="CDD" id="cd00053">
    <property type="entry name" value="EGF"/>
    <property type="match status" value="1"/>
</dbReference>
<feature type="domain" description="EGF-like" evidence="8">
    <location>
        <begin position="183"/>
        <end position="225"/>
    </location>
</feature>
<evidence type="ECO:0000256" key="7">
    <source>
        <dbReference type="SAM" id="Phobius"/>
    </source>
</evidence>
<dbReference type="SMART" id="SM00181">
    <property type="entry name" value="EGF"/>
    <property type="match status" value="4"/>
</dbReference>
<dbReference type="InterPro" id="IPR000152">
    <property type="entry name" value="EGF-type_Asp/Asn_hydroxyl_site"/>
</dbReference>
<keyword evidence="7" id="KW-1133">Transmembrane helix</keyword>
<keyword evidence="4" id="KW-1015">Disulfide bond</keyword>
<dbReference type="Gene3D" id="2.60.40.10">
    <property type="entry name" value="Immunoglobulins"/>
    <property type="match status" value="1"/>
</dbReference>
<feature type="domain" description="EGF-like" evidence="8">
    <location>
        <begin position="140"/>
        <end position="182"/>
    </location>
</feature>
<feature type="domain" description="EGF-like" evidence="8">
    <location>
        <begin position="226"/>
        <end position="270"/>
    </location>
</feature>
<evidence type="ECO:0000256" key="2">
    <source>
        <dbReference type="ARBA" id="ARBA00022729"/>
    </source>
</evidence>
<dbReference type="FunFam" id="2.10.25.10:FF:000038">
    <property type="entry name" value="Fibrillin 2"/>
    <property type="match status" value="3"/>
</dbReference>
<evidence type="ECO:0000256" key="6">
    <source>
        <dbReference type="SAM" id="MobiDB-lite"/>
    </source>
</evidence>
<dbReference type="InterPro" id="IPR013783">
    <property type="entry name" value="Ig-like_fold"/>
</dbReference>
<keyword evidence="2" id="KW-0732">Signal</keyword>
<dbReference type="SUPFAM" id="SSF57196">
    <property type="entry name" value="EGF/Laminin"/>
    <property type="match status" value="1"/>
</dbReference>
<keyword evidence="1 5" id="KW-0245">EGF-like domain</keyword>
<gene>
    <name evidence="9" type="ORF">OAUR00152_LOCUS2141</name>
</gene>
<dbReference type="PROSITE" id="PS01187">
    <property type="entry name" value="EGF_CA"/>
    <property type="match status" value="2"/>
</dbReference>
<evidence type="ECO:0000259" key="8">
    <source>
        <dbReference type="PROSITE" id="PS50026"/>
    </source>
</evidence>
<organism evidence="9">
    <name type="scientific">Odontella aurita</name>
    <dbReference type="NCBI Taxonomy" id="265563"/>
    <lineage>
        <taxon>Eukaryota</taxon>
        <taxon>Sar</taxon>
        <taxon>Stramenopiles</taxon>
        <taxon>Ochrophyta</taxon>
        <taxon>Bacillariophyta</taxon>
        <taxon>Mediophyceae</taxon>
        <taxon>Biddulphiophycidae</taxon>
        <taxon>Eupodiscales</taxon>
        <taxon>Odontellaceae</taxon>
        <taxon>Odontella</taxon>
    </lineage>
</organism>
<dbReference type="PROSITE" id="PS01186">
    <property type="entry name" value="EGF_2"/>
    <property type="match status" value="4"/>
</dbReference>
<dbReference type="InterPro" id="IPR001881">
    <property type="entry name" value="EGF-like_Ca-bd_dom"/>
</dbReference>
<reference evidence="9" key="1">
    <citation type="submission" date="2021-01" db="EMBL/GenBank/DDBJ databases">
        <authorList>
            <person name="Corre E."/>
            <person name="Pelletier E."/>
            <person name="Niang G."/>
            <person name="Scheremetjew M."/>
            <person name="Finn R."/>
            <person name="Kale V."/>
            <person name="Holt S."/>
            <person name="Cochrane G."/>
            <person name="Meng A."/>
            <person name="Brown T."/>
            <person name="Cohen L."/>
        </authorList>
    </citation>
    <scope>NUCLEOTIDE SEQUENCE</scope>
    <source>
        <strain evidence="9">Isolate 1302-5</strain>
    </source>
</reference>
<protein>
    <recommendedName>
        <fullName evidence="8">EGF-like domain-containing protein</fullName>
    </recommendedName>
</protein>
<keyword evidence="3" id="KW-0677">Repeat</keyword>
<proteinExistence type="predicted"/>
<feature type="transmembrane region" description="Helical" evidence="7">
    <location>
        <begin position="22"/>
        <end position="47"/>
    </location>
</feature>
<dbReference type="InterPro" id="IPR000742">
    <property type="entry name" value="EGF"/>
</dbReference>
<dbReference type="InterPro" id="IPR024731">
    <property type="entry name" value="NELL2-like_EGF"/>
</dbReference>
<dbReference type="InterPro" id="IPR049883">
    <property type="entry name" value="NOTCH1_EGF-like"/>
</dbReference>
<evidence type="ECO:0000313" key="9">
    <source>
        <dbReference type="EMBL" id="CAE2204612.1"/>
    </source>
</evidence>